<accession>A0A8S2R044</accession>
<dbReference type="SUPFAM" id="SSF47370">
    <property type="entry name" value="Bromodomain"/>
    <property type="match status" value="1"/>
</dbReference>
<organism evidence="3 4">
    <name type="scientific">Didymodactylos carnosus</name>
    <dbReference type="NCBI Taxonomy" id="1234261"/>
    <lineage>
        <taxon>Eukaryota</taxon>
        <taxon>Metazoa</taxon>
        <taxon>Spiralia</taxon>
        <taxon>Gnathifera</taxon>
        <taxon>Rotifera</taxon>
        <taxon>Eurotatoria</taxon>
        <taxon>Bdelloidea</taxon>
        <taxon>Philodinida</taxon>
        <taxon>Philodinidae</taxon>
        <taxon>Didymodactylos</taxon>
    </lineage>
</organism>
<gene>
    <name evidence="2" type="ORF">OVA965_LOCUS29732</name>
    <name evidence="3" type="ORF">TMI583_LOCUS30514</name>
</gene>
<feature type="non-terminal residue" evidence="3">
    <location>
        <position position="48"/>
    </location>
</feature>
<comment type="caution">
    <text evidence="3">The sequence shown here is derived from an EMBL/GenBank/DDBJ whole genome shotgun (WGS) entry which is preliminary data.</text>
</comment>
<dbReference type="EMBL" id="CAJOBA010042741">
    <property type="protein sequence ID" value="CAF4138947.1"/>
    <property type="molecule type" value="Genomic_DNA"/>
</dbReference>
<keyword evidence="1" id="KW-0103">Bromodomain</keyword>
<evidence type="ECO:0000256" key="1">
    <source>
        <dbReference type="ARBA" id="ARBA00023117"/>
    </source>
</evidence>
<proteinExistence type="predicted"/>
<reference evidence="3" key="1">
    <citation type="submission" date="2021-02" db="EMBL/GenBank/DDBJ databases">
        <authorList>
            <person name="Nowell W R."/>
        </authorList>
    </citation>
    <scope>NUCLEOTIDE SEQUENCE</scope>
</reference>
<dbReference type="Proteomes" id="UP000682733">
    <property type="component" value="Unassembled WGS sequence"/>
</dbReference>
<dbReference type="EMBL" id="CAJNOK010021128">
    <property type="protein sequence ID" value="CAF1327537.1"/>
    <property type="molecule type" value="Genomic_DNA"/>
</dbReference>
<sequence length="48" mass="5650">MSNYDENIFESQRDVMIMFTNALYFYAPGDEVYVHTLETLSLAQQLLQ</sequence>
<name>A0A8S2R044_9BILA</name>
<dbReference type="Proteomes" id="UP000677228">
    <property type="component" value="Unassembled WGS sequence"/>
</dbReference>
<protein>
    <submittedName>
        <fullName evidence="3">Uncharacterized protein</fullName>
    </submittedName>
</protein>
<evidence type="ECO:0000313" key="2">
    <source>
        <dbReference type="EMBL" id="CAF1327537.1"/>
    </source>
</evidence>
<dbReference type="InterPro" id="IPR036427">
    <property type="entry name" value="Bromodomain-like_sf"/>
</dbReference>
<evidence type="ECO:0000313" key="3">
    <source>
        <dbReference type="EMBL" id="CAF4138947.1"/>
    </source>
</evidence>
<evidence type="ECO:0000313" key="4">
    <source>
        <dbReference type="Proteomes" id="UP000682733"/>
    </source>
</evidence>
<dbReference type="AlphaFoldDB" id="A0A8S2R044"/>